<feature type="region of interest" description="Disordered" evidence="1">
    <location>
        <begin position="1"/>
        <end position="147"/>
    </location>
</feature>
<evidence type="ECO:0000313" key="2">
    <source>
        <dbReference type="EMBL" id="RLP70510.1"/>
    </source>
</evidence>
<gene>
    <name evidence="2" type="ORF">D9V30_03115</name>
</gene>
<dbReference type="EMBL" id="RCUW01000002">
    <property type="protein sequence ID" value="RLP70510.1"/>
    <property type="molecule type" value="Genomic_DNA"/>
</dbReference>
<feature type="compositionally biased region" description="Basic residues" evidence="1">
    <location>
        <begin position="116"/>
        <end position="129"/>
    </location>
</feature>
<comment type="caution">
    <text evidence="2">The sequence shown here is derived from an EMBL/GenBank/DDBJ whole genome shotgun (WGS) entry which is preliminary data.</text>
</comment>
<feature type="compositionally biased region" description="Basic residues" evidence="1">
    <location>
        <begin position="18"/>
        <end position="29"/>
    </location>
</feature>
<dbReference type="AlphaFoldDB" id="A0A3L6ZRF9"/>
<dbReference type="Proteomes" id="UP000275395">
    <property type="component" value="Unassembled WGS sequence"/>
</dbReference>
<evidence type="ECO:0000313" key="3">
    <source>
        <dbReference type="Proteomes" id="UP000275395"/>
    </source>
</evidence>
<organism evidence="2 3">
    <name type="scientific">Mycetocola reblochoni</name>
    <dbReference type="NCBI Taxonomy" id="331618"/>
    <lineage>
        <taxon>Bacteria</taxon>
        <taxon>Bacillati</taxon>
        <taxon>Actinomycetota</taxon>
        <taxon>Actinomycetes</taxon>
        <taxon>Micrococcales</taxon>
        <taxon>Microbacteriaceae</taxon>
        <taxon>Mycetocola</taxon>
    </lineage>
</organism>
<protein>
    <submittedName>
        <fullName evidence="2">Uncharacterized protein</fullName>
    </submittedName>
</protein>
<accession>A0A3L6ZRF9</accession>
<proteinExistence type="predicted"/>
<name>A0A3L6ZRF9_9MICO</name>
<dbReference type="Pfam" id="PF11814">
    <property type="entry name" value="DUF3335"/>
    <property type="match status" value="1"/>
</dbReference>
<feature type="region of interest" description="Disordered" evidence="1">
    <location>
        <begin position="265"/>
        <end position="286"/>
    </location>
</feature>
<evidence type="ECO:0000256" key="1">
    <source>
        <dbReference type="SAM" id="MobiDB-lite"/>
    </source>
</evidence>
<feature type="compositionally biased region" description="Basic residues" evidence="1">
    <location>
        <begin position="68"/>
        <end position="92"/>
    </location>
</feature>
<dbReference type="InterPro" id="IPR021770">
    <property type="entry name" value="DUF3335"/>
</dbReference>
<sequence>MEDAPDLHLAVGHELRAHPSRRRARRGGARARGPAAAAPAPPARPRRRRRGHTAAARREPRPDPVARPARRGGARLGQRRRHRRGRLRRARRPSPGEGARRVALLAGPSRVDADRRRPRRRGRHGRTDRRRAVPDPRGPDDRPDRRPLLRLADAAVAAVTADGTGAPVVAPLDDDALALLAARTGEEGLAARWSRPELAGHRPELVGVVDRSGRTSAALVTARPHTAYLKIVGTSGDADAAAAAVVTVAADRGLAKVVWEDRTGGEHRAPSGFTRLTPPLRTDDPRPPSGAVLWLGGRPPAEPSYYQQRTPVSCGAVAALLGDDALRRSGGGAARPGPAVTPEDETALWAAATNYPACEPVGLGVALRAARPGTALSVLLDADGPVMLEGFDAEGAQWRAARQGRSRARARQLGLEVDARPSGVPALRRMLERGEKVLTVLWLERMMGIAAPHWVLAHGVVAGAIVVQDPWVSDAAGESWVDAHLLPIADEEFDAMWRLHDGRSRGAVRLGPRAEG</sequence>
<feature type="compositionally biased region" description="Basic and acidic residues" evidence="1">
    <location>
        <begin position="130"/>
        <end position="147"/>
    </location>
</feature>
<reference evidence="2 3" key="1">
    <citation type="submission" date="2018-10" db="EMBL/GenBank/DDBJ databases">
        <authorList>
            <person name="Li J."/>
        </authorList>
    </citation>
    <scope>NUCLEOTIDE SEQUENCE [LARGE SCALE GENOMIC DNA]</scope>
    <source>
        <strain evidence="2 3">JCM 30549</strain>
    </source>
</reference>